<dbReference type="AlphaFoldDB" id="A0A4R6X0V8"/>
<name>A0A4R6X0V8_9GAMM</name>
<evidence type="ECO:0000313" key="1">
    <source>
        <dbReference type="EMBL" id="TDR12475.1"/>
    </source>
</evidence>
<reference evidence="1 2" key="1">
    <citation type="submission" date="2019-03" db="EMBL/GenBank/DDBJ databases">
        <title>Genomic Encyclopedia of Type Strains, Phase IV (KMG-IV): sequencing the most valuable type-strain genomes for metagenomic binning, comparative biology and taxonomic classification.</title>
        <authorList>
            <person name="Goeker M."/>
        </authorList>
    </citation>
    <scope>NUCLEOTIDE SEQUENCE [LARGE SCALE GENOMIC DNA]</scope>
    <source>
        <strain evidence="1 2">DSM 5604</strain>
    </source>
</reference>
<dbReference type="Proteomes" id="UP000295729">
    <property type="component" value="Unassembled WGS sequence"/>
</dbReference>
<sequence length="65" mass="7263">MRNKRVAPLDAPGRFEVHPIWLISILHLMTEANLHIGSPWAEAQQVGLSNKLGLQTDQLLHCPSI</sequence>
<dbReference type="EMBL" id="SNZA01000004">
    <property type="protein sequence ID" value="TDR12475.1"/>
    <property type="molecule type" value="Genomic_DNA"/>
</dbReference>
<organism evidence="1 2">
    <name type="scientific">Marinomonas communis</name>
    <dbReference type="NCBI Taxonomy" id="28254"/>
    <lineage>
        <taxon>Bacteria</taxon>
        <taxon>Pseudomonadati</taxon>
        <taxon>Pseudomonadota</taxon>
        <taxon>Gammaproteobacteria</taxon>
        <taxon>Oceanospirillales</taxon>
        <taxon>Oceanospirillaceae</taxon>
        <taxon>Marinomonas</taxon>
    </lineage>
</organism>
<protein>
    <submittedName>
        <fullName evidence="1">Uncharacterized protein</fullName>
    </submittedName>
</protein>
<accession>A0A4R6X0V8</accession>
<comment type="caution">
    <text evidence="1">The sequence shown here is derived from an EMBL/GenBank/DDBJ whole genome shotgun (WGS) entry which is preliminary data.</text>
</comment>
<keyword evidence="2" id="KW-1185">Reference proteome</keyword>
<gene>
    <name evidence="1" type="ORF">C8D85_2510</name>
</gene>
<proteinExistence type="predicted"/>
<evidence type="ECO:0000313" key="2">
    <source>
        <dbReference type="Proteomes" id="UP000295729"/>
    </source>
</evidence>